<dbReference type="PANTHER" id="PTHR36325:SF1">
    <property type="entry name" value="MYOSIN-2 HEAVY CHAIN-LIKE PROTEIN"/>
    <property type="match status" value="1"/>
</dbReference>
<organism evidence="3">
    <name type="scientific">Physcomitrium patens</name>
    <name type="common">Spreading-leaved earth moss</name>
    <name type="synonym">Physcomitrella patens</name>
    <dbReference type="NCBI Taxonomy" id="3218"/>
    <lineage>
        <taxon>Eukaryota</taxon>
        <taxon>Viridiplantae</taxon>
        <taxon>Streptophyta</taxon>
        <taxon>Embryophyta</taxon>
        <taxon>Bryophyta</taxon>
        <taxon>Bryophytina</taxon>
        <taxon>Bryopsida</taxon>
        <taxon>Funariidae</taxon>
        <taxon>Funariales</taxon>
        <taxon>Funariaceae</taxon>
        <taxon>Physcomitrium</taxon>
    </lineage>
</organism>
<dbReference type="Proteomes" id="UP000006727">
    <property type="component" value="Chromosome 18"/>
</dbReference>
<dbReference type="GeneID" id="112295586"/>
<protein>
    <submittedName>
        <fullName evidence="3 4">Uncharacterized protein</fullName>
    </submittedName>
</protein>
<reference evidence="3 5" key="1">
    <citation type="journal article" date="2008" name="Science">
        <title>The Physcomitrella genome reveals evolutionary insights into the conquest of land by plants.</title>
        <authorList>
            <person name="Rensing S."/>
            <person name="Lang D."/>
            <person name="Zimmer A."/>
            <person name="Terry A."/>
            <person name="Salamov A."/>
            <person name="Shapiro H."/>
            <person name="Nishiyama T."/>
            <person name="Perroud P.-F."/>
            <person name="Lindquist E."/>
            <person name="Kamisugi Y."/>
            <person name="Tanahashi T."/>
            <person name="Sakakibara K."/>
            <person name="Fujita T."/>
            <person name="Oishi K."/>
            <person name="Shin-I T."/>
            <person name="Kuroki Y."/>
            <person name="Toyoda A."/>
            <person name="Suzuki Y."/>
            <person name="Hashimoto A."/>
            <person name="Yamaguchi K."/>
            <person name="Sugano A."/>
            <person name="Kohara Y."/>
            <person name="Fujiyama A."/>
            <person name="Anterola A."/>
            <person name="Aoki S."/>
            <person name="Ashton N."/>
            <person name="Barbazuk W.B."/>
            <person name="Barker E."/>
            <person name="Bennetzen J."/>
            <person name="Bezanilla M."/>
            <person name="Blankenship R."/>
            <person name="Cho S.H."/>
            <person name="Dutcher S."/>
            <person name="Estelle M."/>
            <person name="Fawcett J.A."/>
            <person name="Gundlach H."/>
            <person name="Hanada K."/>
            <person name="Heyl A."/>
            <person name="Hicks K.A."/>
            <person name="Hugh J."/>
            <person name="Lohr M."/>
            <person name="Mayer K."/>
            <person name="Melkozernov A."/>
            <person name="Murata T."/>
            <person name="Nelson D."/>
            <person name="Pils B."/>
            <person name="Prigge M."/>
            <person name="Reiss B."/>
            <person name="Renner T."/>
            <person name="Rombauts S."/>
            <person name="Rushton P."/>
            <person name="Sanderfoot A."/>
            <person name="Schween G."/>
            <person name="Shiu S.-H."/>
            <person name="Stueber K."/>
            <person name="Theodoulou F.L."/>
            <person name="Tu H."/>
            <person name="Van de Peer Y."/>
            <person name="Verrier P.J."/>
            <person name="Waters E."/>
            <person name="Wood A."/>
            <person name="Yang L."/>
            <person name="Cove D."/>
            <person name="Cuming A."/>
            <person name="Hasebe M."/>
            <person name="Lucas S."/>
            <person name="Mishler D.B."/>
            <person name="Reski R."/>
            <person name="Grigoriev I."/>
            <person name="Quatrano R.S."/>
            <person name="Boore J.L."/>
        </authorList>
    </citation>
    <scope>NUCLEOTIDE SEQUENCE [LARGE SCALE GENOMIC DNA]</scope>
    <source>
        <strain evidence="4 5">cv. Gransden 2004</strain>
    </source>
</reference>
<evidence type="ECO:0000256" key="2">
    <source>
        <dbReference type="SAM" id="MobiDB-lite"/>
    </source>
</evidence>
<feature type="region of interest" description="Disordered" evidence="2">
    <location>
        <begin position="212"/>
        <end position="237"/>
    </location>
</feature>
<feature type="compositionally biased region" description="Polar residues" evidence="2">
    <location>
        <begin position="83"/>
        <end position="93"/>
    </location>
</feature>
<sequence length="837" mass="90610">MRLGDCGAWTEMTLEIPECEEHLADVPVANCQRSAHNLDTGSEIERIESNGVMKSSEQDGVAMEVGASDQSAEVGPVSKGFEWNSSEFSPISNSREDKTSEQTNASDKGESSPLFQVQFSDATHDPIRNAPPDSVQEYDTEQPIISRTPNALRVPVVNQHVDAERKLVAPEIMGARRQPTEAIDPGHASRVISTVTKIKDYSSQAGRVLRENGEGASGVNPSPRSHRTSHRRVTPLGWFPRGQKTESYLERKIRMLQKEGGKIASLDETLGASNIHLSRIEREKQAAQAAAVAATEARKAALVEASWCRILKATGIPYMSAAVQLQTAEKKAEDALAAAAALGVILGHSPRSPRFVAVTDPSSGSLDNVSATLETAFDVDKAVASALKTALLRHTSELKDADLQKAMALITNPLAVETTVHREWVDDGPEPNSRETLEDAENSMDISLACPATNDCTIQENPLVESMLQRVRGLQPEECTSMATIVATRGLGALLAEEHLEQELGTKGSSGGSLGDVLVKHVSRLEAEKTAAKTAGDGGRNEMKKRLSVVVNPAPDFGSMLVKHVSRFEREKKAAIEAAAKQAESWIPGEAVKFYGPGVQVEEGGLDKIFVKKMSRLEREKAAAQERRRSSLNKFSPRKGRRISLTRRPGLGESLIKHKSRLEKEIEAAKARRLSMLGKTIKKTGATQSTSPKKTSNQAVGLGEVLIKHKSRLEREKEAAKLASQAVPSAVQIVNSQSECTGSVRSENSQDVLNVAQANLGDQGARKLSKLESEKQAFAAAGGSDPWARRRPSFKAREESADVWAGVGLGAALKRHVSKLEQEQAAWRCAEERARAH</sequence>
<accession>A0A2K1J1K1</accession>
<name>A0A2K1J1K1_PHYPA</name>
<dbReference type="STRING" id="3218.A0A2K1J1K1"/>
<dbReference type="PANTHER" id="PTHR36325">
    <property type="entry name" value="MYOSIN-2 HEAVY CHAIN-LIKE PROTEIN"/>
    <property type="match status" value="1"/>
</dbReference>
<dbReference type="OrthoDB" id="2019579at2759"/>
<evidence type="ECO:0000256" key="1">
    <source>
        <dbReference type="SAM" id="Coils"/>
    </source>
</evidence>
<feature type="compositionally biased region" description="Basic residues" evidence="2">
    <location>
        <begin position="224"/>
        <end position="233"/>
    </location>
</feature>
<evidence type="ECO:0000313" key="4">
    <source>
        <dbReference type="EnsemblPlants" id="Pp3c18_18840V3.1"/>
    </source>
</evidence>
<evidence type="ECO:0000313" key="3">
    <source>
        <dbReference type="EMBL" id="PNR35404.1"/>
    </source>
</evidence>
<keyword evidence="5" id="KW-1185">Reference proteome</keyword>
<feature type="coiled-coil region" evidence="1">
    <location>
        <begin position="614"/>
        <end position="672"/>
    </location>
</feature>
<dbReference type="EnsemblPlants" id="Pp3c18_18840V3.1">
    <property type="protein sequence ID" value="Pp3c18_18840V3.1"/>
    <property type="gene ID" value="Pp3c18_18840"/>
</dbReference>
<gene>
    <name evidence="4" type="primary">LOC112295586</name>
    <name evidence="3" type="ORF">PHYPA_023304</name>
</gene>
<dbReference type="Gramene" id="Pp3c18_18840V3.1">
    <property type="protein sequence ID" value="Pp3c18_18840V3.1"/>
    <property type="gene ID" value="Pp3c18_18840"/>
</dbReference>
<dbReference type="AlphaFoldDB" id="A0A2K1J1K1"/>
<dbReference type="PaxDb" id="3218-PP1S33_342V6.1"/>
<reference evidence="3 5" key="2">
    <citation type="journal article" date="2018" name="Plant J.">
        <title>The Physcomitrella patens chromosome-scale assembly reveals moss genome structure and evolution.</title>
        <authorList>
            <person name="Lang D."/>
            <person name="Ullrich K.K."/>
            <person name="Murat F."/>
            <person name="Fuchs J."/>
            <person name="Jenkins J."/>
            <person name="Haas F.B."/>
            <person name="Piednoel M."/>
            <person name="Gundlach H."/>
            <person name="Van Bel M."/>
            <person name="Meyberg R."/>
            <person name="Vives C."/>
            <person name="Morata J."/>
            <person name="Symeonidi A."/>
            <person name="Hiss M."/>
            <person name="Muchero W."/>
            <person name="Kamisugi Y."/>
            <person name="Saleh O."/>
            <person name="Blanc G."/>
            <person name="Decker E.L."/>
            <person name="van Gessel N."/>
            <person name="Grimwood J."/>
            <person name="Hayes R.D."/>
            <person name="Graham S.W."/>
            <person name="Gunter L.E."/>
            <person name="McDaniel S.F."/>
            <person name="Hoernstein S.N.W."/>
            <person name="Larsson A."/>
            <person name="Li F.W."/>
            <person name="Perroud P.F."/>
            <person name="Phillips J."/>
            <person name="Ranjan P."/>
            <person name="Rokshar D.S."/>
            <person name="Rothfels C.J."/>
            <person name="Schneider L."/>
            <person name="Shu S."/>
            <person name="Stevenson D.W."/>
            <person name="Thummler F."/>
            <person name="Tillich M."/>
            <person name="Villarreal Aguilar J.C."/>
            <person name="Widiez T."/>
            <person name="Wong G.K."/>
            <person name="Wymore A."/>
            <person name="Zhang Y."/>
            <person name="Zimmer A.D."/>
            <person name="Quatrano R.S."/>
            <person name="Mayer K.F.X."/>
            <person name="Goodstein D."/>
            <person name="Casacuberta J.M."/>
            <person name="Vandepoele K."/>
            <person name="Reski R."/>
            <person name="Cuming A.C."/>
            <person name="Tuskan G.A."/>
            <person name="Maumus F."/>
            <person name="Salse J."/>
            <person name="Schmutz J."/>
            <person name="Rensing S.A."/>
        </authorList>
    </citation>
    <scope>NUCLEOTIDE SEQUENCE [LARGE SCALE GENOMIC DNA]</scope>
    <source>
        <strain evidence="4 5">cv. Gransden 2004</strain>
    </source>
</reference>
<dbReference type="KEGG" id="ppp:112295586"/>
<dbReference type="RefSeq" id="XP_024403126.1">
    <property type="nucleotide sequence ID" value="XM_024547358.2"/>
</dbReference>
<proteinExistence type="predicted"/>
<evidence type="ECO:0000313" key="5">
    <source>
        <dbReference type="Proteomes" id="UP000006727"/>
    </source>
</evidence>
<keyword evidence="1" id="KW-0175">Coiled coil</keyword>
<feature type="region of interest" description="Disordered" evidence="2">
    <location>
        <begin position="65"/>
        <end position="112"/>
    </location>
</feature>
<reference evidence="4" key="3">
    <citation type="submission" date="2020-12" db="UniProtKB">
        <authorList>
            <consortium name="EnsemblPlants"/>
        </authorList>
    </citation>
    <scope>IDENTIFICATION</scope>
</reference>
<dbReference type="EMBL" id="ABEU02000018">
    <property type="protein sequence ID" value="PNR35404.1"/>
    <property type="molecule type" value="Genomic_DNA"/>
</dbReference>